<dbReference type="PANTHER" id="PTHR33420:SF14">
    <property type="entry name" value="TYPE 1 FIMBRIN D-MANNOSE SPECIFIC ADHESIN"/>
    <property type="match status" value="1"/>
</dbReference>
<comment type="similarity">
    <text evidence="2">Belongs to the fimbrial protein family.</text>
</comment>
<dbReference type="Pfam" id="PF00419">
    <property type="entry name" value="Fimbrial"/>
    <property type="match status" value="1"/>
</dbReference>
<dbReference type="PANTHER" id="PTHR33420">
    <property type="entry name" value="FIMBRIAL SUBUNIT ELFA-RELATED"/>
    <property type="match status" value="1"/>
</dbReference>
<accession>A0A5Y7LZP9</accession>
<comment type="subcellular location">
    <subcellularLocation>
        <location evidence="1">Fimbrium</location>
    </subcellularLocation>
</comment>
<evidence type="ECO:0000256" key="3">
    <source>
        <dbReference type="ARBA" id="ARBA00023263"/>
    </source>
</evidence>
<feature type="chain" id="PRO_5030144000" evidence="4">
    <location>
        <begin position="22"/>
        <end position="194"/>
    </location>
</feature>
<dbReference type="SUPFAM" id="SSF49401">
    <property type="entry name" value="Bacterial adhesins"/>
    <property type="match status" value="1"/>
</dbReference>
<evidence type="ECO:0000259" key="5">
    <source>
        <dbReference type="Pfam" id="PF00419"/>
    </source>
</evidence>
<evidence type="ECO:0000313" key="6">
    <source>
        <dbReference type="EMBL" id="ECK5074190.1"/>
    </source>
</evidence>
<sequence>MNNKINFFTVLLLVCSSNSFASIVPPPMSGHIAVSGNISVPTCKVAAGSTLLNASISMPSIDVDKVKATIVGKAILETLKSFEFKLECDGPVNPKLKFTFEHEEIPDGSKGYDEVIERLIHTTGSGAGISIGLALAEDSGHLVKSGEVLPMSETTDKTGMYYYSLPMSLTSFKNASPVRSGEMNATATVEVIEP</sequence>
<feature type="signal peptide" evidence="4">
    <location>
        <begin position="1"/>
        <end position="21"/>
    </location>
</feature>
<evidence type="ECO:0000256" key="1">
    <source>
        <dbReference type="ARBA" id="ARBA00004561"/>
    </source>
</evidence>
<evidence type="ECO:0000256" key="4">
    <source>
        <dbReference type="SAM" id="SignalP"/>
    </source>
</evidence>
<feature type="domain" description="Fimbrial-type adhesion" evidence="5">
    <location>
        <begin position="33"/>
        <end position="191"/>
    </location>
</feature>
<gene>
    <name evidence="6" type="ORF">FRK98_21065</name>
</gene>
<dbReference type="InterPro" id="IPR050263">
    <property type="entry name" value="Bact_Fimbrial_Adh_Pro"/>
</dbReference>
<dbReference type="Gene3D" id="2.60.40.1090">
    <property type="entry name" value="Fimbrial-type adhesion domain"/>
    <property type="match status" value="1"/>
</dbReference>
<keyword evidence="4" id="KW-0732">Signal</keyword>
<reference evidence="6" key="1">
    <citation type="submission" date="2019-08" db="EMBL/GenBank/DDBJ databases">
        <authorList>
            <consortium name="PulseNet: The National Subtyping Network for Foodborne Disease Surveillance"/>
            <person name="Tarr C.L."/>
            <person name="Trees E."/>
            <person name="Katz L.S."/>
            <person name="Carleton-Romer H.A."/>
            <person name="Stroika S."/>
            <person name="Kucerova Z."/>
            <person name="Roache K.F."/>
            <person name="Sabol A.L."/>
            <person name="Besser J."/>
            <person name="Gerner-Smidt P."/>
        </authorList>
    </citation>
    <scope>NUCLEOTIDE SEQUENCE</scope>
    <source>
        <strain evidence="6">PNUSAS086255</strain>
    </source>
</reference>
<protein>
    <submittedName>
        <fullName evidence="6">Type 1 fimbrial protein</fullName>
    </submittedName>
</protein>
<comment type="caution">
    <text evidence="6">The sequence shown here is derived from an EMBL/GenBank/DDBJ whole genome shotgun (WGS) entry which is preliminary data.</text>
</comment>
<dbReference type="InterPro" id="IPR036937">
    <property type="entry name" value="Adhesion_dom_fimbrial_sf"/>
</dbReference>
<dbReference type="GO" id="GO:0043709">
    <property type="term" value="P:cell adhesion involved in single-species biofilm formation"/>
    <property type="evidence" value="ECO:0007669"/>
    <property type="project" value="TreeGrafter"/>
</dbReference>
<proteinExistence type="inferred from homology"/>
<name>A0A5Y7LZP9_SALER</name>
<dbReference type="EMBL" id="AAJCBN010000094">
    <property type="protein sequence ID" value="ECK5074190.1"/>
    <property type="molecule type" value="Genomic_DNA"/>
</dbReference>
<organism evidence="6">
    <name type="scientific">Salmonella enterica</name>
    <name type="common">Salmonella choleraesuis</name>
    <dbReference type="NCBI Taxonomy" id="28901"/>
    <lineage>
        <taxon>Bacteria</taxon>
        <taxon>Pseudomonadati</taxon>
        <taxon>Pseudomonadota</taxon>
        <taxon>Gammaproteobacteria</taxon>
        <taxon>Enterobacterales</taxon>
        <taxon>Enterobacteriaceae</taxon>
        <taxon>Salmonella</taxon>
    </lineage>
</organism>
<dbReference type="InterPro" id="IPR008966">
    <property type="entry name" value="Adhesion_dom_sf"/>
</dbReference>
<dbReference type="InterPro" id="IPR000259">
    <property type="entry name" value="Adhesion_dom_fimbrial"/>
</dbReference>
<keyword evidence="3" id="KW-0281">Fimbrium</keyword>
<dbReference type="GO" id="GO:0009289">
    <property type="term" value="C:pilus"/>
    <property type="evidence" value="ECO:0007669"/>
    <property type="project" value="UniProtKB-SubCell"/>
</dbReference>
<evidence type="ECO:0000256" key="2">
    <source>
        <dbReference type="ARBA" id="ARBA00006671"/>
    </source>
</evidence>
<dbReference type="AlphaFoldDB" id="A0A5Y7LZP9"/>